<evidence type="ECO:0000259" key="3">
    <source>
        <dbReference type="Pfam" id="PF17965"/>
    </source>
</evidence>
<accession>I7LF36</accession>
<keyword evidence="2" id="KW-0812">Transmembrane</keyword>
<evidence type="ECO:0000313" key="4">
    <source>
        <dbReference type="EMBL" id="CCI86313.1"/>
    </source>
</evidence>
<feature type="domain" description="Mucin binding" evidence="3">
    <location>
        <begin position="484"/>
        <end position="557"/>
    </location>
</feature>
<evidence type="ECO:0000256" key="2">
    <source>
        <dbReference type="SAM" id="Phobius"/>
    </source>
</evidence>
<dbReference type="PATRIC" id="fig|1423751.3.peg.356"/>
<gene>
    <name evidence="4" type="ORF">BN52_06470</name>
    <name evidence="5" type="ORF">FC38_GL000337</name>
</gene>
<feature type="compositionally biased region" description="Basic and acidic residues" evidence="1">
    <location>
        <begin position="659"/>
        <end position="670"/>
    </location>
</feature>
<dbReference type="EMBL" id="AYZO01000012">
    <property type="protein sequence ID" value="KRN12523.1"/>
    <property type="molecule type" value="Genomic_DNA"/>
</dbReference>
<sequence length="698" mass="78034">MLKGGTFTENNTIPVFYNYGQDGDAHTEAETNWFKTNDGSVAYYLTFKDKNGKSYVTTYTQTGLRLLFDSDMIDRQSINFVGYYENGAHAASPQLSLMTGKDFSINKDQVTAVDSEGHNVNFTFSQRDGSDKVLVDGQVAADKALKVTIPLTYTGNGYTYESHFTYGFDDSSYDLTMIISPKDYDLSKRKVVFLPATKTEAGMYVPELDQALKEAGVTASDVFFVSNFNVTKYDLFNKDTVPKGTNPTIVYKSSQEFYLLDKIEEVITKHGYTVEFRTHDGKRQPMIFNSYYGPVGIHINNPENPAATTSFIMLMANTDPADSKGSNINIYDPSNVIKKYFNTVPGILVNTDKVYDQTTTQTPWYPRNVGRDTGATAEEKAKDPYLLRGYYRADFDSSVELPTFEELEKNYSLDSHAVATDPNYLHVDITWQATPDAKDVEKLDSDKIDLSRAGYYTITYWHEYGDSKTKISNIGHVTVLPSRKATVIVHDVTDNKDLKSFEAEGHVGDNVSFTGLNDYLSDLEQKNYQVDDNPLTGNSDKFTWDEASLTYVVKVSHKQEPTSLDYVEKVVYVKNQVVPTTPVDNGSDTTLTPSTPEITEDHGQTDSTDSAKDDQKDEIETAHLTKKDHHEKHRQATEHASKKQLANKPLIGNVGSSTLRRELPQTGEKKSTLSAGFVLAGLGLTLLVGMLFDPKKKH</sequence>
<dbReference type="RefSeq" id="WP_008472208.1">
    <property type="nucleotide sequence ID" value="NZ_AYZO01000012.1"/>
</dbReference>
<keyword evidence="2" id="KW-1133">Transmembrane helix</keyword>
<organism evidence="4 6">
    <name type="scientific">Lactobacillus gigeriorum DSM 23908 = CRBIP 24.85</name>
    <dbReference type="NCBI Taxonomy" id="1423751"/>
    <lineage>
        <taxon>Bacteria</taxon>
        <taxon>Bacillati</taxon>
        <taxon>Bacillota</taxon>
        <taxon>Bacilli</taxon>
        <taxon>Lactobacillales</taxon>
        <taxon>Lactobacillaceae</taxon>
        <taxon>Lactobacillus</taxon>
    </lineage>
</organism>
<evidence type="ECO:0000313" key="7">
    <source>
        <dbReference type="Proteomes" id="UP000051521"/>
    </source>
</evidence>
<feature type="compositionally biased region" description="Basic and acidic residues" evidence="1">
    <location>
        <begin position="599"/>
        <end position="625"/>
    </location>
</feature>
<comment type="caution">
    <text evidence="4">The sequence shown here is derived from an EMBL/GenBank/DDBJ whole genome shotgun (WGS) entry which is preliminary data.</text>
</comment>
<name>I7LF36_9LACO</name>
<feature type="compositionally biased region" description="Polar residues" evidence="1">
    <location>
        <begin position="582"/>
        <end position="597"/>
    </location>
</feature>
<reference evidence="5 7" key="2">
    <citation type="journal article" date="2015" name="Genome Announc.">
        <title>Expanding the biotechnology potential of lactobacilli through comparative genomics of 213 strains and associated genera.</title>
        <authorList>
            <person name="Sun Z."/>
            <person name="Harris H.M."/>
            <person name="McCann A."/>
            <person name="Guo C."/>
            <person name="Argimon S."/>
            <person name="Zhang W."/>
            <person name="Yang X."/>
            <person name="Jeffery I.B."/>
            <person name="Cooney J.C."/>
            <person name="Kagawa T.F."/>
            <person name="Liu W."/>
            <person name="Song Y."/>
            <person name="Salvetti E."/>
            <person name="Wrobel A."/>
            <person name="Rasinkangas P."/>
            <person name="Parkhill J."/>
            <person name="Rea M.C."/>
            <person name="O'Sullivan O."/>
            <person name="Ritari J."/>
            <person name="Douillard F.P."/>
            <person name="Paul Ross R."/>
            <person name="Yang R."/>
            <person name="Briner A.E."/>
            <person name="Felis G.E."/>
            <person name="de Vos W.M."/>
            <person name="Barrangou R."/>
            <person name="Klaenhammer T.R."/>
            <person name="Caufield P.W."/>
            <person name="Cui Y."/>
            <person name="Zhang H."/>
            <person name="O'Toole P.W."/>
        </authorList>
    </citation>
    <scope>NUCLEOTIDE SEQUENCE [LARGE SCALE GENOMIC DNA]</scope>
    <source>
        <strain evidence="5 7">DSM 23908</strain>
    </source>
</reference>
<keyword evidence="2" id="KW-0472">Membrane</keyword>
<proteinExistence type="predicted"/>
<feature type="region of interest" description="Disordered" evidence="1">
    <location>
        <begin position="579"/>
        <end position="670"/>
    </location>
</feature>
<dbReference type="EMBL" id="CAKC01000009">
    <property type="protein sequence ID" value="CCI86313.1"/>
    <property type="molecule type" value="Genomic_DNA"/>
</dbReference>
<dbReference type="InterPro" id="IPR041558">
    <property type="entry name" value="MucBP_2"/>
</dbReference>
<evidence type="ECO:0000256" key="1">
    <source>
        <dbReference type="SAM" id="MobiDB-lite"/>
    </source>
</evidence>
<reference evidence="4 6" key="1">
    <citation type="submission" date="2012-06" db="EMBL/GenBank/DDBJ databases">
        <title>Draft genome sequence of Lactobacillus gigeriorum CRBIP 24.85T, isolated from chicken crop.</title>
        <authorList>
            <person name="Cousin S."/>
            <person name="Ma L."/>
            <person name="Creno S."/>
            <person name="Clermont D."/>
            <person name="Loux V."/>
            <person name="Bizet C."/>
            <person name="Bouchier C."/>
        </authorList>
    </citation>
    <scope>NUCLEOTIDE SEQUENCE [LARGE SCALE GENOMIC DNA]</scope>
    <source>
        <strain evidence="6">CRBIP 24.85T</strain>
        <strain evidence="4">Type strain: CRBIP 24.85</strain>
    </source>
</reference>
<evidence type="ECO:0000313" key="5">
    <source>
        <dbReference type="EMBL" id="KRN12523.1"/>
    </source>
</evidence>
<dbReference type="Proteomes" id="UP000051521">
    <property type="component" value="Unassembled WGS sequence"/>
</dbReference>
<feature type="transmembrane region" description="Helical" evidence="2">
    <location>
        <begin position="673"/>
        <end position="692"/>
    </location>
</feature>
<dbReference type="AlphaFoldDB" id="I7LF36"/>
<dbReference type="Proteomes" id="UP000009326">
    <property type="component" value="Unassembled WGS sequence"/>
</dbReference>
<dbReference type="Gene3D" id="3.10.20.470">
    <property type="match status" value="1"/>
</dbReference>
<protein>
    <submittedName>
        <fullName evidence="4">Putative mucus binding protein</fullName>
    </submittedName>
</protein>
<keyword evidence="7" id="KW-1185">Reference proteome</keyword>
<dbReference type="STRING" id="1423751.FC38_GL000337"/>
<dbReference type="Pfam" id="PF17965">
    <property type="entry name" value="MucBP_2"/>
    <property type="match status" value="1"/>
</dbReference>
<evidence type="ECO:0000313" key="6">
    <source>
        <dbReference type="Proteomes" id="UP000009326"/>
    </source>
</evidence>